<gene>
    <name evidence="6" type="ORF">RBI15_00830</name>
</gene>
<keyword evidence="4" id="KW-0788">Thiol protease</keyword>
<dbReference type="AlphaFoldDB" id="A0AAQ3JIJ1"/>
<dbReference type="InterPro" id="IPR051202">
    <property type="entry name" value="Peptidase_C40"/>
</dbReference>
<dbReference type="GO" id="GO:0006508">
    <property type="term" value="P:proteolysis"/>
    <property type="evidence" value="ECO:0007669"/>
    <property type="project" value="UniProtKB-KW"/>
</dbReference>
<evidence type="ECO:0000313" key="6">
    <source>
        <dbReference type="EMBL" id="WMD16672.1"/>
    </source>
</evidence>
<dbReference type="PROSITE" id="PS51935">
    <property type="entry name" value="NLPC_P60"/>
    <property type="match status" value="1"/>
</dbReference>
<dbReference type="InterPro" id="IPR000064">
    <property type="entry name" value="NLP_P60_dom"/>
</dbReference>
<comment type="similarity">
    <text evidence="1">Belongs to the peptidase C40 family.</text>
</comment>
<dbReference type="GeneID" id="92739908"/>
<dbReference type="Proteomes" id="UP001243496">
    <property type="component" value="Chromosome"/>
</dbReference>
<evidence type="ECO:0000313" key="7">
    <source>
        <dbReference type="Proteomes" id="UP001243496"/>
    </source>
</evidence>
<dbReference type="InterPro" id="IPR038765">
    <property type="entry name" value="Papain-like_cys_pep_sf"/>
</dbReference>
<evidence type="ECO:0000256" key="2">
    <source>
        <dbReference type="ARBA" id="ARBA00022670"/>
    </source>
</evidence>
<reference evidence="6" key="1">
    <citation type="submission" date="2023-08" db="EMBL/GenBank/DDBJ databases">
        <title>Complete Genome Sequences of butyrate producing Anaerostipes hadrus strains BA1 and GIF7 isolated from the terminal ileum of a healthy lean male.</title>
        <authorList>
            <person name="Low A."/>
            <person name="Sheludchenko M."/>
            <person name="Cheng H.E."/>
            <person name="Koh X.Q."/>
            <person name="Lee J."/>
        </authorList>
    </citation>
    <scope>NUCLEOTIDE SEQUENCE</scope>
    <source>
        <strain evidence="6">BA1</strain>
    </source>
</reference>
<evidence type="ECO:0000256" key="1">
    <source>
        <dbReference type="ARBA" id="ARBA00007074"/>
    </source>
</evidence>
<dbReference type="RefSeq" id="WP_226796594.1">
    <property type="nucleotide sequence ID" value="NZ_BAABYN010000001.1"/>
</dbReference>
<protein>
    <submittedName>
        <fullName evidence="6">NlpC/P60 family protein</fullName>
    </submittedName>
</protein>
<evidence type="ECO:0000256" key="4">
    <source>
        <dbReference type="ARBA" id="ARBA00022807"/>
    </source>
</evidence>
<keyword evidence="3" id="KW-0378">Hydrolase</keyword>
<evidence type="ECO:0000259" key="5">
    <source>
        <dbReference type="PROSITE" id="PS51935"/>
    </source>
</evidence>
<dbReference type="Gene3D" id="3.90.1720.10">
    <property type="entry name" value="endopeptidase domain like (from Nostoc punctiforme)"/>
    <property type="match status" value="1"/>
</dbReference>
<sequence length="95" mass="10452">MLTGVDCSGFTMKIFQHFGYYLPHSSIFQRSYGTAVSWANKQPGDLICYNAINGIGHVGIYIGNNRVIHAGSTATGIHTSVANYRSVNCVRRIVR</sequence>
<dbReference type="EMBL" id="CP132968">
    <property type="protein sequence ID" value="WMD16672.1"/>
    <property type="molecule type" value="Genomic_DNA"/>
</dbReference>
<keyword evidence="2" id="KW-0645">Protease</keyword>
<dbReference type="SUPFAM" id="SSF54001">
    <property type="entry name" value="Cysteine proteinases"/>
    <property type="match status" value="1"/>
</dbReference>
<name>A0AAQ3JIJ1_ANAHA</name>
<accession>A0AAQ3JIJ1</accession>
<feature type="domain" description="NlpC/P60" evidence="5">
    <location>
        <begin position="1"/>
        <end position="95"/>
    </location>
</feature>
<evidence type="ECO:0000256" key="3">
    <source>
        <dbReference type="ARBA" id="ARBA00022801"/>
    </source>
</evidence>
<dbReference type="PANTHER" id="PTHR47053:SF1">
    <property type="entry name" value="MUREIN DD-ENDOPEPTIDASE MEPH-RELATED"/>
    <property type="match status" value="1"/>
</dbReference>
<organism evidence="6 7">
    <name type="scientific">Anaerostipes hadrus</name>
    <dbReference type="NCBI Taxonomy" id="649756"/>
    <lineage>
        <taxon>Bacteria</taxon>
        <taxon>Bacillati</taxon>
        <taxon>Bacillota</taxon>
        <taxon>Clostridia</taxon>
        <taxon>Lachnospirales</taxon>
        <taxon>Lachnospiraceae</taxon>
        <taxon>Anaerostipes</taxon>
    </lineage>
</organism>
<dbReference type="Pfam" id="PF00877">
    <property type="entry name" value="NLPC_P60"/>
    <property type="match status" value="1"/>
</dbReference>
<dbReference type="GO" id="GO:0008234">
    <property type="term" value="F:cysteine-type peptidase activity"/>
    <property type="evidence" value="ECO:0007669"/>
    <property type="project" value="UniProtKB-KW"/>
</dbReference>
<dbReference type="PANTHER" id="PTHR47053">
    <property type="entry name" value="MUREIN DD-ENDOPEPTIDASE MEPH-RELATED"/>
    <property type="match status" value="1"/>
</dbReference>
<proteinExistence type="inferred from homology"/>